<feature type="region of interest" description="Disordered" evidence="2">
    <location>
        <begin position="1"/>
        <end position="23"/>
    </location>
</feature>
<dbReference type="CDD" id="cd02440">
    <property type="entry name" value="AdoMet_MTases"/>
    <property type="match status" value="1"/>
</dbReference>
<dbReference type="PANTHER" id="PTHR43591:SF102">
    <property type="entry name" value="S-ADENOSYL-L-METHIONINE-DEPENDENT METHYLTRANSFERASE"/>
    <property type="match status" value="1"/>
</dbReference>
<proteinExistence type="inferred from homology"/>
<evidence type="ECO:0000313" key="4">
    <source>
        <dbReference type="Proteomes" id="UP001201980"/>
    </source>
</evidence>
<organism evidence="3 4">
    <name type="scientific">Zalerion maritima</name>
    <dbReference type="NCBI Taxonomy" id="339359"/>
    <lineage>
        <taxon>Eukaryota</taxon>
        <taxon>Fungi</taxon>
        <taxon>Dikarya</taxon>
        <taxon>Ascomycota</taxon>
        <taxon>Pezizomycotina</taxon>
        <taxon>Sordariomycetes</taxon>
        <taxon>Lulworthiomycetidae</taxon>
        <taxon>Lulworthiales</taxon>
        <taxon>Lulworthiaceae</taxon>
        <taxon>Zalerion</taxon>
    </lineage>
</organism>
<comment type="similarity">
    <text evidence="1">Belongs to the methyltransferase superfamily. LaeA methyltransferase family.</text>
</comment>
<dbReference type="Gene3D" id="3.40.50.150">
    <property type="entry name" value="Vaccinia Virus protein VP39"/>
    <property type="match status" value="1"/>
</dbReference>
<accession>A0AAD5WRF0</accession>
<dbReference type="EMBL" id="JAKWBI020000229">
    <property type="protein sequence ID" value="KAJ2898478.1"/>
    <property type="molecule type" value="Genomic_DNA"/>
</dbReference>
<evidence type="ECO:0000256" key="1">
    <source>
        <dbReference type="ARBA" id="ARBA00038158"/>
    </source>
</evidence>
<gene>
    <name evidence="3" type="ORF">MKZ38_003867</name>
</gene>
<dbReference type="SUPFAM" id="SSF53335">
    <property type="entry name" value="S-adenosyl-L-methionine-dependent methyltransferases"/>
    <property type="match status" value="1"/>
</dbReference>
<dbReference type="InterPro" id="IPR029063">
    <property type="entry name" value="SAM-dependent_MTases_sf"/>
</dbReference>
<protein>
    <recommendedName>
        <fullName evidence="5">Methyltransferase</fullName>
    </recommendedName>
</protein>
<comment type="caution">
    <text evidence="3">The sequence shown here is derived from an EMBL/GenBank/DDBJ whole genome shotgun (WGS) entry which is preliminary data.</text>
</comment>
<dbReference type="PANTHER" id="PTHR43591">
    <property type="entry name" value="METHYLTRANSFERASE"/>
    <property type="match status" value="1"/>
</dbReference>
<name>A0AAD5WRF0_9PEZI</name>
<keyword evidence="4" id="KW-1185">Reference proteome</keyword>
<reference evidence="3" key="1">
    <citation type="submission" date="2022-07" db="EMBL/GenBank/DDBJ databases">
        <title>Draft genome sequence of Zalerion maritima ATCC 34329, a (micro)plastics degrading marine fungus.</title>
        <authorList>
            <person name="Paco A."/>
            <person name="Goncalves M.F.M."/>
            <person name="Rocha-Santos T.A.P."/>
            <person name="Alves A."/>
        </authorList>
    </citation>
    <scope>NUCLEOTIDE SEQUENCE</scope>
    <source>
        <strain evidence="3">ATCC 34329</strain>
    </source>
</reference>
<evidence type="ECO:0000313" key="3">
    <source>
        <dbReference type="EMBL" id="KAJ2898478.1"/>
    </source>
</evidence>
<feature type="compositionally biased region" description="Basic and acidic residues" evidence="2">
    <location>
        <begin position="1"/>
        <end position="10"/>
    </location>
</feature>
<evidence type="ECO:0000256" key="2">
    <source>
        <dbReference type="SAM" id="MobiDB-lite"/>
    </source>
</evidence>
<dbReference type="Proteomes" id="UP001201980">
    <property type="component" value="Unassembled WGS sequence"/>
</dbReference>
<sequence length="388" mass="43650">MSNTDEHGHIAADTTEDDGDSALGPVRCCDERLFLREVVVGGRSEKTRSWELASALLCRNSAKHSQSLRESLTSLHSSILAFQEENGRTYHALSAGKNTTPPLRSVTEYILPNDDGENDRLDLQHHLDILVFEGRLALCPKAESGAKQVLDVGTGTGIWAIEFADLHPEANVIGVDLSPIQPDFIPPNCTFEIDDVEKEWTWSKPFDFVFARHMCASFQDYQGFVDKAFSALEPGGYLEMQDLDFPMRCDDDTMSKDSYIYKWTQGFVDAGENLGRPINSAPKYKRMLEKAGFVDVVEKQFKWPMNRWPREKKFKEIGQWAFANVDGGLEGLSLASFTRGLGWSKEETLAFCMNVRKDLKNVRIHGYWAVYVVYGKKPGDKGKGKEGE</sequence>
<evidence type="ECO:0008006" key="5">
    <source>
        <dbReference type="Google" id="ProtNLM"/>
    </source>
</evidence>
<dbReference type="Pfam" id="PF13489">
    <property type="entry name" value="Methyltransf_23"/>
    <property type="match status" value="1"/>
</dbReference>
<dbReference type="GO" id="GO:0008168">
    <property type="term" value="F:methyltransferase activity"/>
    <property type="evidence" value="ECO:0007669"/>
    <property type="project" value="TreeGrafter"/>
</dbReference>
<dbReference type="AlphaFoldDB" id="A0AAD5WRF0"/>